<evidence type="ECO:0000313" key="2">
    <source>
        <dbReference type="EMBL" id="CAI2362524.1"/>
    </source>
</evidence>
<evidence type="ECO:0000256" key="1">
    <source>
        <dbReference type="SAM" id="Coils"/>
    </source>
</evidence>
<name>A0AAD1UBT5_EUPCR</name>
<reference evidence="2" key="1">
    <citation type="submission" date="2023-07" db="EMBL/GenBank/DDBJ databases">
        <authorList>
            <consortium name="AG Swart"/>
            <person name="Singh M."/>
            <person name="Singh A."/>
            <person name="Seah K."/>
            <person name="Emmerich C."/>
        </authorList>
    </citation>
    <scope>NUCLEOTIDE SEQUENCE</scope>
    <source>
        <strain evidence="2">DP1</strain>
    </source>
</reference>
<organism evidence="2 3">
    <name type="scientific">Euplotes crassus</name>
    <dbReference type="NCBI Taxonomy" id="5936"/>
    <lineage>
        <taxon>Eukaryota</taxon>
        <taxon>Sar</taxon>
        <taxon>Alveolata</taxon>
        <taxon>Ciliophora</taxon>
        <taxon>Intramacronucleata</taxon>
        <taxon>Spirotrichea</taxon>
        <taxon>Hypotrichia</taxon>
        <taxon>Euplotida</taxon>
        <taxon>Euplotidae</taxon>
        <taxon>Moneuplotes</taxon>
    </lineage>
</organism>
<accession>A0AAD1UBT5</accession>
<keyword evidence="1" id="KW-0175">Coiled coil</keyword>
<gene>
    <name evidence="2" type="ORF">ECRASSUSDP1_LOCUS3848</name>
</gene>
<dbReference type="AlphaFoldDB" id="A0AAD1UBT5"/>
<dbReference type="EMBL" id="CAMPGE010003681">
    <property type="protein sequence ID" value="CAI2362524.1"/>
    <property type="molecule type" value="Genomic_DNA"/>
</dbReference>
<keyword evidence="3" id="KW-1185">Reference proteome</keyword>
<evidence type="ECO:0000313" key="3">
    <source>
        <dbReference type="Proteomes" id="UP001295684"/>
    </source>
</evidence>
<comment type="caution">
    <text evidence="2">The sequence shown here is derived from an EMBL/GenBank/DDBJ whole genome shotgun (WGS) entry which is preliminary data.</text>
</comment>
<proteinExistence type="predicted"/>
<dbReference type="Proteomes" id="UP001295684">
    <property type="component" value="Unassembled WGS sequence"/>
</dbReference>
<protein>
    <submittedName>
        <fullName evidence="2">Uncharacterized protein</fullName>
    </submittedName>
</protein>
<feature type="coiled-coil region" evidence="1">
    <location>
        <begin position="203"/>
        <end position="264"/>
    </location>
</feature>
<sequence>MATQRCQDPTCRDQVEVYVEQVDQYYCASCAGLLHSSKTHVHIPNPKASYSCIEQGYHIVKKVNEMTKAKKLNKVWAKFLPELTEFEAELKELRERYYEITENRTLIELPSLQKNCFDFITKLYESEALQSYLREHMVLSMKLDKDQIECSSNRKSEDQRKTEMLSLVNKASQLNQETNLQNQEPIQQINEAHPPPLAEQQNSSEMKDKLDAIAISLEELKNKDNQVIIQEERKHMDDDSSGKLEEMKYEIESLSQKLQTQNQIPTHESFNELYQKITGTTGTTFNSGSNLNLDLSNTTSQTLIRCLQFYKLPELNNVDILNIHQFNQPEIISNFIKNSIHPKIKTFYLYFTTSAEKSFSKNFSSNYYEALKQVASVIPQYIYINNFSLSQTEYQDLLVAAKKCKQFYTNYCYVEFKEECKFGSRLDDAEFVELSLNETGSDKYGKWKQEGFGQFKNFITGLAKVQYVKDTQIKIYLNNCGMTKAEARQMLDSVGLKNMIPQGVS</sequence>